<feature type="transmembrane region" description="Helical" evidence="5">
    <location>
        <begin position="96"/>
        <end position="116"/>
    </location>
</feature>
<dbReference type="CDD" id="cd11386">
    <property type="entry name" value="MCP_signal"/>
    <property type="match status" value="1"/>
</dbReference>
<dbReference type="InterPro" id="IPR024478">
    <property type="entry name" value="HlyB_4HB_MCP"/>
</dbReference>
<dbReference type="RefSeq" id="WP_343229106.1">
    <property type="nucleotide sequence ID" value="NZ_JALJQZ010000009.1"/>
</dbReference>
<dbReference type="CDD" id="cd06225">
    <property type="entry name" value="HAMP"/>
    <property type="match status" value="1"/>
</dbReference>
<comment type="caution">
    <text evidence="8">The sequence shown here is derived from an EMBL/GenBank/DDBJ whole genome shotgun (WGS) entry which is preliminary data.</text>
</comment>
<evidence type="ECO:0000313" key="9">
    <source>
        <dbReference type="Proteomes" id="UP001595697"/>
    </source>
</evidence>
<dbReference type="SMART" id="SM00304">
    <property type="entry name" value="HAMP"/>
    <property type="match status" value="2"/>
</dbReference>
<comment type="similarity">
    <text evidence="2">Belongs to the methyl-accepting chemotaxis (MCP) protein family.</text>
</comment>
<evidence type="ECO:0000259" key="6">
    <source>
        <dbReference type="PROSITE" id="PS50111"/>
    </source>
</evidence>
<dbReference type="Gene3D" id="1.10.287.950">
    <property type="entry name" value="Methyl-accepting chemotaxis protein"/>
    <property type="match status" value="1"/>
</dbReference>
<organism evidence="8 9">
    <name type="scientific">Rhizobium lemnae</name>
    <dbReference type="NCBI Taxonomy" id="1214924"/>
    <lineage>
        <taxon>Bacteria</taxon>
        <taxon>Pseudomonadati</taxon>
        <taxon>Pseudomonadota</taxon>
        <taxon>Alphaproteobacteria</taxon>
        <taxon>Hyphomicrobiales</taxon>
        <taxon>Rhizobiaceae</taxon>
        <taxon>Rhizobium/Agrobacterium group</taxon>
        <taxon>Rhizobium</taxon>
    </lineage>
</organism>
<protein>
    <submittedName>
        <fullName evidence="8">Methyl-accepting chemotaxis protein</fullName>
    </submittedName>
</protein>
<evidence type="ECO:0000256" key="2">
    <source>
        <dbReference type="ARBA" id="ARBA00029447"/>
    </source>
</evidence>
<dbReference type="Pfam" id="PF00015">
    <property type="entry name" value="MCPsignal"/>
    <property type="match status" value="1"/>
</dbReference>
<evidence type="ECO:0000256" key="5">
    <source>
        <dbReference type="SAM" id="Phobius"/>
    </source>
</evidence>
<accession>A0ABV8EEW4</accession>
<proteinExistence type="inferred from homology"/>
<evidence type="ECO:0000256" key="1">
    <source>
        <dbReference type="ARBA" id="ARBA00022500"/>
    </source>
</evidence>
<evidence type="ECO:0000256" key="3">
    <source>
        <dbReference type="PROSITE-ProRule" id="PRU00284"/>
    </source>
</evidence>
<evidence type="ECO:0000256" key="4">
    <source>
        <dbReference type="SAM" id="Coils"/>
    </source>
</evidence>
<dbReference type="PROSITE" id="PS50885">
    <property type="entry name" value="HAMP"/>
    <property type="match status" value="2"/>
</dbReference>
<dbReference type="Proteomes" id="UP001595697">
    <property type="component" value="Unassembled WGS sequence"/>
</dbReference>
<dbReference type="Pfam" id="PF00672">
    <property type="entry name" value="HAMP"/>
    <property type="match status" value="1"/>
</dbReference>
<keyword evidence="1" id="KW-0145">Chemotaxis</keyword>
<feature type="domain" description="HAMP" evidence="7">
    <location>
        <begin position="118"/>
        <end position="171"/>
    </location>
</feature>
<dbReference type="Pfam" id="PF12729">
    <property type="entry name" value="4HB_MCP_1"/>
    <property type="match status" value="1"/>
</dbReference>
<dbReference type="Gene3D" id="6.10.340.10">
    <property type="match status" value="1"/>
</dbReference>
<keyword evidence="5" id="KW-0812">Transmembrane</keyword>
<feature type="domain" description="Methyl-accepting transducer" evidence="6">
    <location>
        <begin position="256"/>
        <end position="485"/>
    </location>
</feature>
<reference evidence="9" key="1">
    <citation type="journal article" date="2019" name="Int. J. Syst. Evol. Microbiol.">
        <title>The Global Catalogue of Microorganisms (GCM) 10K type strain sequencing project: providing services to taxonomists for standard genome sequencing and annotation.</title>
        <authorList>
            <consortium name="The Broad Institute Genomics Platform"/>
            <consortium name="The Broad Institute Genome Sequencing Center for Infectious Disease"/>
            <person name="Wu L."/>
            <person name="Ma J."/>
        </authorList>
    </citation>
    <scope>NUCLEOTIDE SEQUENCE [LARGE SCALE GENOMIC DNA]</scope>
    <source>
        <strain evidence="9">TBRC 5781</strain>
    </source>
</reference>
<feature type="domain" description="HAMP" evidence="7">
    <location>
        <begin position="199"/>
        <end position="251"/>
    </location>
</feature>
<dbReference type="PROSITE" id="PS50111">
    <property type="entry name" value="CHEMOTAXIS_TRANSDUC_2"/>
    <property type="match status" value="1"/>
</dbReference>
<gene>
    <name evidence="8" type="ORF">ACFOVS_19000</name>
</gene>
<keyword evidence="5" id="KW-1133">Transmembrane helix</keyword>
<dbReference type="EMBL" id="JBHSBD010000098">
    <property type="protein sequence ID" value="MFC3970179.1"/>
    <property type="molecule type" value="Genomic_DNA"/>
</dbReference>
<keyword evidence="9" id="KW-1185">Reference proteome</keyword>
<dbReference type="SUPFAM" id="SSF58104">
    <property type="entry name" value="Methyl-accepting chemotaxis protein (MCP) signaling domain"/>
    <property type="match status" value="1"/>
</dbReference>
<feature type="coiled-coil region" evidence="4">
    <location>
        <begin position="232"/>
        <end position="295"/>
    </location>
</feature>
<dbReference type="InterPro" id="IPR051310">
    <property type="entry name" value="MCP_chemotaxis"/>
</dbReference>
<dbReference type="SUPFAM" id="SSF158472">
    <property type="entry name" value="HAMP domain-like"/>
    <property type="match status" value="1"/>
</dbReference>
<feature type="coiled-coil region" evidence="4">
    <location>
        <begin position="171"/>
        <end position="201"/>
    </location>
</feature>
<keyword evidence="4" id="KW-0175">Coiled coil</keyword>
<dbReference type="PANTHER" id="PTHR43531">
    <property type="entry name" value="PROTEIN ICFG"/>
    <property type="match status" value="1"/>
</dbReference>
<dbReference type="SMART" id="SM00283">
    <property type="entry name" value="MA"/>
    <property type="match status" value="1"/>
</dbReference>
<sequence length="515" mass="55756">METQWRSYRSTFLTDDERKLADQFDQLRLQADDKLKSILTSLQSGDRQILGEFADKQLYPTVDPLGAQIDGLIKLQLSVARELLETSERVEWQMTVLISAVVIAGFMLIIASLWIVQRGVVRPINLISGAMASLAAGRLDTPVFGEGRRDEIGTMASAVVVFRDGARERVRLESEAEANRVQSEAERLERDQERARKAEEVRHAMQHLTHGLQQLASGNLIYRLQEPFAGDLDTLRQDYNQSVAKLDEALQTVSLNAQTIAAGSGQIMAAANDLSKRTEQQAASVEQTAAALEQITTTVKDSSSRAEEAGKLVALTKANAEKSGEIVQDAISAMGEIEKSSNEIVSIISVIDDIAFQTNLLALNAGVEAARAGEAGKGFAVVAQEVRELAQRSANAAKEIKALISRSGQQVQVGVDLVDRTGHVLKEIVGQVQDVSRNVVAIIEAAREQATGLSEINTAVNTMDQGTQQNAAMVEESTAASNSLAREADALFTLIGQFKLSSRQKNVGTGFDRAA</sequence>
<evidence type="ECO:0000259" key="7">
    <source>
        <dbReference type="PROSITE" id="PS50885"/>
    </source>
</evidence>
<keyword evidence="5" id="KW-0472">Membrane</keyword>
<evidence type="ECO:0000313" key="8">
    <source>
        <dbReference type="EMBL" id="MFC3970179.1"/>
    </source>
</evidence>
<dbReference type="InterPro" id="IPR003660">
    <property type="entry name" value="HAMP_dom"/>
</dbReference>
<dbReference type="InterPro" id="IPR004089">
    <property type="entry name" value="MCPsignal_dom"/>
</dbReference>
<dbReference type="PANTHER" id="PTHR43531:SF11">
    <property type="entry name" value="METHYL-ACCEPTING CHEMOTAXIS PROTEIN 3"/>
    <property type="match status" value="1"/>
</dbReference>
<name>A0ABV8EEW4_9HYPH</name>
<keyword evidence="3" id="KW-0807">Transducer</keyword>